<dbReference type="AlphaFoldDB" id="A0AAJ0GE57"/>
<keyword evidence="5" id="KW-1185">Reference proteome</keyword>
<evidence type="ECO:0008006" key="6">
    <source>
        <dbReference type="Google" id="ProtNLM"/>
    </source>
</evidence>
<evidence type="ECO:0000313" key="4">
    <source>
        <dbReference type="EMBL" id="KAK3055789.1"/>
    </source>
</evidence>
<comment type="caution">
    <text evidence="4">The sequence shown here is derived from an EMBL/GenBank/DDBJ whole genome shotgun (WGS) entry which is preliminary data.</text>
</comment>
<dbReference type="GO" id="GO:0006606">
    <property type="term" value="P:protein import into nucleus"/>
    <property type="evidence" value="ECO:0007669"/>
    <property type="project" value="TreeGrafter"/>
</dbReference>
<keyword evidence="2" id="KW-0813">Transport</keyword>
<dbReference type="PANTHER" id="PTHR15837:SF0">
    <property type="entry name" value="RAN GUANINE NUCLEOTIDE RELEASE FACTOR"/>
    <property type="match status" value="1"/>
</dbReference>
<comment type="similarity">
    <text evidence="1">Belongs to the MOG1 family.</text>
</comment>
<dbReference type="Proteomes" id="UP001271007">
    <property type="component" value="Unassembled WGS sequence"/>
</dbReference>
<dbReference type="GO" id="GO:0031267">
    <property type="term" value="F:small GTPase binding"/>
    <property type="evidence" value="ECO:0007669"/>
    <property type="project" value="TreeGrafter"/>
</dbReference>
<dbReference type="InterPro" id="IPR016123">
    <property type="entry name" value="Mog1/PsbP_a/b/a-sand"/>
</dbReference>
<keyword evidence="3" id="KW-0653">Protein transport</keyword>
<protein>
    <recommendedName>
        <fullName evidence="6">Mog1p/PsbP-like protein</fullName>
    </recommendedName>
</protein>
<dbReference type="Gene3D" id="3.40.1000.10">
    <property type="entry name" value="Mog1/PsbP, alpha/beta/alpha sandwich"/>
    <property type="match status" value="1"/>
</dbReference>
<evidence type="ECO:0000256" key="1">
    <source>
        <dbReference type="ARBA" id="ARBA00010307"/>
    </source>
</evidence>
<dbReference type="GO" id="GO:0005085">
    <property type="term" value="F:guanyl-nucleotide exchange factor activity"/>
    <property type="evidence" value="ECO:0007669"/>
    <property type="project" value="TreeGrafter"/>
</dbReference>
<dbReference type="EMBL" id="JAWDJX010000007">
    <property type="protein sequence ID" value="KAK3055789.1"/>
    <property type="molecule type" value="Genomic_DNA"/>
</dbReference>
<accession>A0AAJ0GE57</accession>
<organism evidence="4 5">
    <name type="scientific">Extremus antarcticus</name>
    <dbReference type="NCBI Taxonomy" id="702011"/>
    <lineage>
        <taxon>Eukaryota</taxon>
        <taxon>Fungi</taxon>
        <taxon>Dikarya</taxon>
        <taxon>Ascomycota</taxon>
        <taxon>Pezizomycotina</taxon>
        <taxon>Dothideomycetes</taxon>
        <taxon>Dothideomycetidae</taxon>
        <taxon>Mycosphaerellales</taxon>
        <taxon>Extremaceae</taxon>
        <taxon>Extremus</taxon>
    </lineage>
</organism>
<sequence length="284" mass="31574">MEVRMRSGMVEKQGSVVAYLKSNIRSWHGPSSDAAQKLKAARSRGLIGCLPLPQDVKHKLHVDCPLPPPPRLYITMVKMAQYHSVGLFGGAITASLPSTYADVRSATNSTMKETHLTHDSEIRQVPDNQEVYLDTNGFASIVVDILERVEKPDTEALQYHLHDIVEEDAGETKVWSTAEAHLAKLPQGTPSYTLFATSPPSEKQKGRQNEPDFVGILLTIIRLEQQKTDILVVINVPHIAGQYDPAEVDPEKGKHGPLLEAAIDRRTKMIETLEIKDWELFVQG</sequence>
<dbReference type="InterPro" id="IPR007681">
    <property type="entry name" value="Mog1"/>
</dbReference>
<dbReference type="SUPFAM" id="SSF55724">
    <property type="entry name" value="Mog1p/PsbP-like"/>
    <property type="match status" value="1"/>
</dbReference>
<dbReference type="Pfam" id="PF04603">
    <property type="entry name" value="Mog1"/>
    <property type="match status" value="1"/>
</dbReference>
<proteinExistence type="inferred from homology"/>
<dbReference type="PANTHER" id="PTHR15837">
    <property type="entry name" value="RAN GUANINE NUCLEOTIDE RELEASE FACTOR"/>
    <property type="match status" value="1"/>
</dbReference>
<gene>
    <name evidence="4" type="ORF">LTR09_003023</name>
</gene>
<dbReference type="GO" id="GO:0005634">
    <property type="term" value="C:nucleus"/>
    <property type="evidence" value="ECO:0007669"/>
    <property type="project" value="TreeGrafter"/>
</dbReference>
<reference evidence="4" key="1">
    <citation type="submission" date="2023-04" db="EMBL/GenBank/DDBJ databases">
        <title>Black Yeasts Isolated from many extreme environments.</title>
        <authorList>
            <person name="Coleine C."/>
            <person name="Stajich J.E."/>
            <person name="Selbmann L."/>
        </authorList>
    </citation>
    <scope>NUCLEOTIDE SEQUENCE</scope>
    <source>
        <strain evidence="4">CCFEE 5312</strain>
    </source>
</reference>
<evidence type="ECO:0000256" key="2">
    <source>
        <dbReference type="ARBA" id="ARBA00022448"/>
    </source>
</evidence>
<evidence type="ECO:0000313" key="5">
    <source>
        <dbReference type="Proteomes" id="UP001271007"/>
    </source>
</evidence>
<evidence type="ECO:0000256" key="3">
    <source>
        <dbReference type="ARBA" id="ARBA00022927"/>
    </source>
</evidence>
<name>A0AAJ0GE57_9PEZI</name>